<organism evidence="1 2">
    <name type="scientific">Christiangramia antarctica</name>
    <dbReference type="NCBI Taxonomy" id="2058158"/>
    <lineage>
        <taxon>Bacteria</taxon>
        <taxon>Pseudomonadati</taxon>
        <taxon>Bacteroidota</taxon>
        <taxon>Flavobacteriia</taxon>
        <taxon>Flavobacteriales</taxon>
        <taxon>Flavobacteriaceae</taxon>
        <taxon>Christiangramia</taxon>
    </lineage>
</organism>
<dbReference type="RefSeq" id="WP_251742905.1">
    <property type="nucleotide sequence ID" value="NZ_JBHUOJ010000008.1"/>
</dbReference>
<dbReference type="Proteomes" id="UP001597438">
    <property type="component" value="Unassembled WGS sequence"/>
</dbReference>
<evidence type="ECO:0008006" key="3">
    <source>
        <dbReference type="Google" id="ProtNLM"/>
    </source>
</evidence>
<keyword evidence="2" id="KW-1185">Reference proteome</keyword>
<sequence length="79" mass="8912">MRVTRAEDIEAAILKAKNSRKPFIIDAVVNSGELSLPPHIGWKEVIGFGTSKLKEVGQVINGDKKQWENLKKELESYFD</sequence>
<evidence type="ECO:0000313" key="2">
    <source>
        <dbReference type="Proteomes" id="UP001597438"/>
    </source>
</evidence>
<reference evidence="2" key="1">
    <citation type="journal article" date="2019" name="Int. J. Syst. Evol. Microbiol.">
        <title>The Global Catalogue of Microorganisms (GCM) 10K type strain sequencing project: providing services to taxonomists for standard genome sequencing and annotation.</title>
        <authorList>
            <consortium name="The Broad Institute Genomics Platform"/>
            <consortium name="The Broad Institute Genome Sequencing Center for Infectious Disease"/>
            <person name="Wu L."/>
            <person name="Ma J."/>
        </authorList>
    </citation>
    <scope>NUCLEOTIDE SEQUENCE [LARGE SCALE GENOMIC DNA]</scope>
    <source>
        <strain evidence="2">KCTC 52925</strain>
    </source>
</reference>
<dbReference type="EMBL" id="JBHUOJ010000008">
    <property type="protein sequence ID" value="MFD2832527.1"/>
    <property type="molecule type" value="Genomic_DNA"/>
</dbReference>
<name>A0ABW5X178_9FLAO</name>
<comment type="caution">
    <text evidence="1">The sequence shown here is derived from an EMBL/GenBank/DDBJ whole genome shotgun (WGS) entry which is preliminary data.</text>
</comment>
<dbReference type="SUPFAM" id="SSF52518">
    <property type="entry name" value="Thiamin diphosphate-binding fold (THDP-binding)"/>
    <property type="match status" value="1"/>
</dbReference>
<proteinExistence type="predicted"/>
<dbReference type="InterPro" id="IPR029061">
    <property type="entry name" value="THDP-binding"/>
</dbReference>
<evidence type="ECO:0000313" key="1">
    <source>
        <dbReference type="EMBL" id="MFD2832527.1"/>
    </source>
</evidence>
<protein>
    <recommendedName>
        <fullName evidence="3">Acetolactate synthase</fullName>
    </recommendedName>
</protein>
<gene>
    <name evidence="1" type="ORF">ACFSYS_04455</name>
</gene>
<dbReference type="Gene3D" id="3.40.50.970">
    <property type="match status" value="1"/>
</dbReference>
<accession>A0ABW5X178</accession>